<proteinExistence type="predicted"/>
<dbReference type="PANTHER" id="PTHR33514">
    <property type="entry name" value="PROTEIN ABCI12, CHLOROPLASTIC"/>
    <property type="match status" value="1"/>
</dbReference>
<evidence type="ECO:0000256" key="2">
    <source>
        <dbReference type="ARBA" id="ARBA00022692"/>
    </source>
</evidence>
<reference evidence="6" key="1">
    <citation type="submission" date="2019-03" db="EMBL/GenBank/DDBJ databases">
        <authorList>
            <person name="Hao L."/>
        </authorList>
    </citation>
    <scope>NUCLEOTIDE SEQUENCE</scope>
</reference>
<feature type="transmembrane region" description="Helical" evidence="5">
    <location>
        <begin position="43"/>
        <end position="61"/>
    </location>
</feature>
<keyword evidence="2 5" id="KW-0812">Transmembrane</keyword>
<dbReference type="CDD" id="cd16914">
    <property type="entry name" value="EcfT"/>
    <property type="match status" value="1"/>
</dbReference>
<evidence type="ECO:0000256" key="1">
    <source>
        <dbReference type="ARBA" id="ARBA00004141"/>
    </source>
</evidence>
<dbReference type="GO" id="GO:0005886">
    <property type="term" value="C:plasma membrane"/>
    <property type="evidence" value="ECO:0007669"/>
    <property type="project" value="TreeGrafter"/>
</dbReference>
<accession>A0A485M230</accession>
<dbReference type="InterPro" id="IPR003339">
    <property type="entry name" value="ABC/ECF_trnsptr_transmembrane"/>
</dbReference>
<keyword evidence="3 5" id="KW-1133">Transmembrane helix</keyword>
<dbReference type="AlphaFoldDB" id="A0A485M230"/>
<keyword evidence="4 5" id="KW-0472">Membrane</keyword>
<evidence type="ECO:0000313" key="6">
    <source>
        <dbReference type="EMBL" id="VFU15385.1"/>
    </source>
</evidence>
<dbReference type="EMBL" id="CAADRM010000105">
    <property type="protein sequence ID" value="VFU15385.1"/>
    <property type="molecule type" value="Genomic_DNA"/>
</dbReference>
<feature type="transmembrane region" description="Helical" evidence="5">
    <location>
        <begin position="68"/>
        <end position="85"/>
    </location>
</feature>
<gene>
    <name evidence="6" type="primary">ecfT</name>
    <name evidence="6" type="ORF">SCFA_410039</name>
</gene>
<name>A0A485M230_9ZZZZ</name>
<feature type="transmembrane region" description="Helical" evidence="5">
    <location>
        <begin position="105"/>
        <end position="126"/>
    </location>
</feature>
<evidence type="ECO:0000256" key="4">
    <source>
        <dbReference type="ARBA" id="ARBA00023136"/>
    </source>
</evidence>
<sequence length="258" mass="28821">MQMTLGQYIPGESPVHILDPRVKLFLMAFSIGTAFQMDTPPGLVLFFTACSSVTLIAGLSFRRLLKGLSPFLWLFAMTAVLHLFMTPGSPIPWVPHATWQGLSNGVYTGFQLVFAIWISTLMTLTTSPLDMVWAMEWYMKPLKYLKVPVDEIALLIMLAIRFIPLLFEETDRIIKAQKARGVDMETGGIFRKIRSLVPIIVPLLHSVFRRADDLAIALTLRGYSPGITRTRMKSPRARKSDIASLAGVTTILIALILL</sequence>
<comment type="subcellular location">
    <subcellularLocation>
        <location evidence="1">Membrane</location>
        <topology evidence="1">Multi-pass membrane protein</topology>
    </subcellularLocation>
</comment>
<evidence type="ECO:0000256" key="5">
    <source>
        <dbReference type="SAM" id="Phobius"/>
    </source>
</evidence>
<dbReference type="PANTHER" id="PTHR33514:SF13">
    <property type="entry name" value="PROTEIN ABCI12, CHLOROPLASTIC"/>
    <property type="match status" value="1"/>
</dbReference>
<organism evidence="6">
    <name type="scientific">anaerobic digester metagenome</name>
    <dbReference type="NCBI Taxonomy" id="1263854"/>
    <lineage>
        <taxon>unclassified sequences</taxon>
        <taxon>metagenomes</taxon>
        <taxon>ecological metagenomes</taxon>
    </lineage>
</organism>
<dbReference type="Pfam" id="PF02361">
    <property type="entry name" value="CbiQ"/>
    <property type="match status" value="1"/>
</dbReference>
<protein>
    <submittedName>
        <fullName evidence="6">Energy-coupling factor transporter transmembrane protein EcfT</fullName>
    </submittedName>
</protein>
<evidence type="ECO:0000256" key="3">
    <source>
        <dbReference type="ARBA" id="ARBA00022989"/>
    </source>
</evidence>